<keyword evidence="2" id="KW-0966">Cell projection</keyword>
<dbReference type="EMBL" id="OGUS01000004">
    <property type="protein sequence ID" value="SPC05068.1"/>
    <property type="molecule type" value="Genomic_DNA"/>
</dbReference>
<dbReference type="Pfam" id="PF06366">
    <property type="entry name" value="FlhE"/>
    <property type="match status" value="1"/>
</dbReference>
<evidence type="ECO:0000256" key="1">
    <source>
        <dbReference type="SAM" id="Phobius"/>
    </source>
</evidence>
<keyword evidence="2" id="KW-0969">Cilium</keyword>
<evidence type="ECO:0000313" key="3">
    <source>
        <dbReference type="Proteomes" id="UP000256862"/>
    </source>
</evidence>
<dbReference type="AlphaFoldDB" id="A0A375FIS6"/>
<dbReference type="Proteomes" id="UP000256862">
    <property type="component" value="Unassembled WGS sequence"/>
</dbReference>
<keyword evidence="1" id="KW-0472">Membrane</keyword>
<gene>
    <name evidence="2" type="primary">flhE</name>
    <name evidence="2" type="ORF">CO2235_U1010022</name>
</gene>
<accession>A0A375FIS6</accession>
<reference evidence="3" key="1">
    <citation type="submission" date="2018-01" db="EMBL/GenBank/DDBJ databases">
        <authorList>
            <person name="Gaut B.S."/>
            <person name="Morton B.R."/>
            <person name="Clegg M.T."/>
            <person name="Duvall M.R."/>
        </authorList>
    </citation>
    <scope>NUCLEOTIDE SEQUENCE [LARGE SCALE GENOMIC DNA]</scope>
</reference>
<keyword evidence="1" id="KW-0812">Transmembrane</keyword>
<name>A0A375FIS6_9BURK</name>
<evidence type="ECO:0000313" key="2">
    <source>
        <dbReference type="EMBL" id="SPC05068.1"/>
    </source>
</evidence>
<keyword evidence="1" id="KW-1133">Transmembrane helix</keyword>
<keyword evidence="2" id="KW-0282">Flagellum</keyword>
<protein>
    <submittedName>
        <fullName evidence="2">Flagellar biosynthesis protein</fullName>
    </submittedName>
</protein>
<sequence>MPDPGAGDYAVAESVARVVVMAAGGLLARGAVVVLLAASACAWAAIEGGTRHAWTGSVNGPALHGRGQRAVSAPIQPVGVLPQAEGVITTVRWRYSFAQTPPAELQAYLCNAQRCVMLPQAEGQTSAFSGDDATKGFVFAFRVPGQGSLVPVLQGRSNEVVVGFR</sequence>
<organism evidence="2 3">
    <name type="scientific">Cupriavidus oxalaticus</name>
    <dbReference type="NCBI Taxonomy" id="96344"/>
    <lineage>
        <taxon>Bacteria</taxon>
        <taxon>Pseudomonadati</taxon>
        <taxon>Pseudomonadota</taxon>
        <taxon>Betaproteobacteria</taxon>
        <taxon>Burkholderiales</taxon>
        <taxon>Burkholderiaceae</taxon>
        <taxon>Cupriavidus</taxon>
    </lineage>
</organism>
<feature type="transmembrane region" description="Helical" evidence="1">
    <location>
        <begin position="20"/>
        <end position="46"/>
    </location>
</feature>
<proteinExistence type="predicted"/>
<comment type="caution">
    <text evidence="2">The sequence shown here is derived from an EMBL/GenBank/DDBJ whole genome shotgun (WGS) entry which is preliminary data.</text>
</comment>
<dbReference type="InterPro" id="IPR009420">
    <property type="entry name" value="FlhE"/>
</dbReference>